<reference evidence="2" key="1">
    <citation type="journal article" date="2015" name="Genome">
        <title>Whole Genome Sequence of the Non-Microcystin-Producing Microcystis aeruginosa Strain NIES-44.</title>
        <authorList>
            <person name="Okano K."/>
            <person name="Miyata N."/>
            <person name="Ozaki Y."/>
        </authorList>
    </citation>
    <scope>NUCLEOTIDE SEQUENCE [LARGE SCALE GENOMIC DNA]</scope>
    <source>
        <strain evidence="2">NIES-44</strain>
    </source>
</reference>
<comment type="caution">
    <text evidence="1">The sequence shown here is derived from an EMBL/GenBank/DDBJ whole genome shotgun (WGS) entry which is preliminary data.</text>
</comment>
<sequence length="65" mass="7502">MSELQAEALKPILKELLYELLIQEKDLLKELIYEVLEDTAMARAIQEGKDSNNVSRDQILTLLKE</sequence>
<organism evidence="1 2">
    <name type="scientific">Microcystis aeruginosa NIES-44</name>
    <dbReference type="NCBI Taxonomy" id="449439"/>
    <lineage>
        <taxon>Bacteria</taxon>
        <taxon>Bacillati</taxon>
        <taxon>Cyanobacteriota</taxon>
        <taxon>Cyanophyceae</taxon>
        <taxon>Oscillatoriophycideae</taxon>
        <taxon>Chroococcales</taxon>
        <taxon>Microcystaceae</taxon>
        <taxon>Microcystis</taxon>
    </lineage>
</organism>
<dbReference type="AlphaFoldDB" id="A0A0A1VTR2"/>
<dbReference type="Pfam" id="PF25734">
    <property type="entry name" value="RelB_like_antitoxin"/>
    <property type="match status" value="1"/>
</dbReference>
<proteinExistence type="predicted"/>
<dbReference type="RefSeq" id="WP_045358504.1">
    <property type="nucleotide sequence ID" value="NZ_BBPA01000024.1"/>
</dbReference>
<evidence type="ECO:0000313" key="1">
    <source>
        <dbReference type="EMBL" id="GAL92701.1"/>
    </source>
</evidence>
<dbReference type="EMBL" id="BBPA01000024">
    <property type="protein sequence ID" value="GAL92701.1"/>
    <property type="molecule type" value="Genomic_DNA"/>
</dbReference>
<accession>A0A0A1VTR2</accession>
<dbReference type="Proteomes" id="UP000030321">
    <property type="component" value="Unassembled WGS sequence"/>
</dbReference>
<evidence type="ECO:0000313" key="2">
    <source>
        <dbReference type="Proteomes" id="UP000030321"/>
    </source>
</evidence>
<gene>
    <name evidence="1" type="ORF">N44_01259</name>
</gene>
<name>A0A0A1VTR2_MICAE</name>
<dbReference type="InterPro" id="IPR057930">
    <property type="entry name" value="Antitoxin_put"/>
</dbReference>
<protein>
    <submittedName>
        <fullName evidence="1">Uncharacterized protein</fullName>
    </submittedName>
</protein>